<accession>A0A2T5BWT2</accession>
<dbReference type="AlphaFoldDB" id="A0A2T5BWT2"/>
<evidence type="ECO:0000313" key="1">
    <source>
        <dbReference type="EMBL" id="PTN04089.1"/>
    </source>
</evidence>
<reference evidence="1 2" key="1">
    <citation type="submission" date="2018-04" db="EMBL/GenBank/DDBJ databases">
        <title>Genomic Encyclopedia of Archaeal and Bacterial Type Strains, Phase II (KMG-II): from individual species to whole genera.</title>
        <authorList>
            <person name="Goeker M."/>
        </authorList>
    </citation>
    <scope>NUCLEOTIDE SEQUENCE [LARGE SCALE GENOMIC DNA]</scope>
    <source>
        <strain evidence="1 2">DSM 18064</strain>
    </source>
</reference>
<dbReference type="EMBL" id="QAAA01000001">
    <property type="protein sequence ID" value="PTN04089.1"/>
    <property type="molecule type" value="Genomic_DNA"/>
</dbReference>
<proteinExistence type="predicted"/>
<gene>
    <name evidence="1" type="ORF">C8N32_101288</name>
</gene>
<evidence type="ECO:0008006" key="3">
    <source>
        <dbReference type="Google" id="ProtNLM"/>
    </source>
</evidence>
<dbReference type="Proteomes" id="UP000243859">
    <property type="component" value="Unassembled WGS sequence"/>
</dbReference>
<evidence type="ECO:0000313" key="2">
    <source>
        <dbReference type="Proteomes" id="UP000243859"/>
    </source>
</evidence>
<protein>
    <recommendedName>
        <fullName evidence="3">Restriction endonuclease</fullName>
    </recommendedName>
</protein>
<keyword evidence="2" id="KW-1185">Reference proteome</keyword>
<sequence length="285" mass="31299">MGRGRLARSQKTKVVEHLFGKYWNASTGALDKSLMSLDDVAQAIRECNDLYGSTLSDRNPANFMKDLLRGANASSNWPTSVAAKRFAAVQRTGDGECFEFIPYRPGQTEPFPDAFGVREDAPRYPVQSISIPLVTKSLGRSDETWLVQTAINLRVVETHFAVAAAFPLLELAHLQMGIKLRSTEIDALFLGKTGDPQRPESVLVTCEAKQAKDPLIQSQIINQVRAAFAEAEVDTVVPIGLRTIKGVGFYLTEFTAVKRSEVSALEELTLASDAIYELRPPVKGI</sequence>
<comment type="caution">
    <text evidence="1">The sequence shown here is derived from an EMBL/GenBank/DDBJ whole genome shotgun (WGS) entry which is preliminary data.</text>
</comment>
<name>A0A2T5BWT2_9RHOB</name>
<organism evidence="1 2">
    <name type="scientific">Rhodovulum imhoffii</name>
    <dbReference type="NCBI Taxonomy" id="365340"/>
    <lineage>
        <taxon>Bacteria</taxon>
        <taxon>Pseudomonadati</taxon>
        <taxon>Pseudomonadota</taxon>
        <taxon>Alphaproteobacteria</taxon>
        <taxon>Rhodobacterales</taxon>
        <taxon>Paracoccaceae</taxon>
        <taxon>Rhodovulum</taxon>
    </lineage>
</organism>